<gene>
    <name evidence="1" type="ORF">DPMN_099540</name>
</gene>
<dbReference type="EMBL" id="JAIWYP010000003">
    <property type="protein sequence ID" value="KAH3856944.1"/>
    <property type="molecule type" value="Genomic_DNA"/>
</dbReference>
<keyword evidence="2" id="KW-1185">Reference proteome</keyword>
<sequence length="75" mass="8440">MGMTMSTSSKLRLLDEAGEMLEDNIARSLRKNPLVKITGDNLDIYVRTGHHSLDRHSKDLHMFAANIIFSRVGNV</sequence>
<dbReference type="AlphaFoldDB" id="A0A9D4LFP6"/>
<proteinExistence type="predicted"/>
<evidence type="ECO:0000313" key="1">
    <source>
        <dbReference type="EMBL" id="KAH3856944.1"/>
    </source>
</evidence>
<name>A0A9D4LFP6_DREPO</name>
<protein>
    <submittedName>
        <fullName evidence="1">Uncharacterized protein</fullName>
    </submittedName>
</protein>
<reference evidence="1" key="1">
    <citation type="journal article" date="2019" name="bioRxiv">
        <title>The Genome of the Zebra Mussel, Dreissena polymorpha: A Resource for Invasive Species Research.</title>
        <authorList>
            <person name="McCartney M.A."/>
            <person name="Auch B."/>
            <person name="Kono T."/>
            <person name="Mallez S."/>
            <person name="Zhang Y."/>
            <person name="Obille A."/>
            <person name="Becker A."/>
            <person name="Abrahante J.E."/>
            <person name="Garbe J."/>
            <person name="Badalamenti J.P."/>
            <person name="Herman A."/>
            <person name="Mangelson H."/>
            <person name="Liachko I."/>
            <person name="Sullivan S."/>
            <person name="Sone E.D."/>
            <person name="Koren S."/>
            <person name="Silverstein K.A.T."/>
            <person name="Beckman K.B."/>
            <person name="Gohl D.M."/>
        </authorList>
    </citation>
    <scope>NUCLEOTIDE SEQUENCE</scope>
    <source>
        <strain evidence="1">Duluth1</strain>
        <tissue evidence="1">Whole animal</tissue>
    </source>
</reference>
<dbReference type="Proteomes" id="UP000828390">
    <property type="component" value="Unassembled WGS sequence"/>
</dbReference>
<accession>A0A9D4LFP6</accession>
<organism evidence="1 2">
    <name type="scientific">Dreissena polymorpha</name>
    <name type="common">Zebra mussel</name>
    <name type="synonym">Mytilus polymorpha</name>
    <dbReference type="NCBI Taxonomy" id="45954"/>
    <lineage>
        <taxon>Eukaryota</taxon>
        <taxon>Metazoa</taxon>
        <taxon>Spiralia</taxon>
        <taxon>Lophotrochozoa</taxon>
        <taxon>Mollusca</taxon>
        <taxon>Bivalvia</taxon>
        <taxon>Autobranchia</taxon>
        <taxon>Heteroconchia</taxon>
        <taxon>Euheterodonta</taxon>
        <taxon>Imparidentia</taxon>
        <taxon>Neoheterodontei</taxon>
        <taxon>Myida</taxon>
        <taxon>Dreissenoidea</taxon>
        <taxon>Dreissenidae</taxon>
        <taxon>Dreissena</taxon>
    </lineage>
</organism>
<comment type="caution">
    <text evidence="1">The sequence shown here is derived from an EMBL/GenBank/DDBJ whole genome shotgun (WGS) entry which is preliminary data.</text>
</comment>
<reference evidence="1" key="2">
    <citation type="submission" date="2020-11" db="EMBL/GenBank/DDBJ databases">
        <authorList>
            <person name="McCartney M.A."/>
            <person name="Auch B."/>
            <person name="Kono T."/>
            <person name="Mallez S."/>
            <person name="Becker A."/>
            <person name="Gohl D.M."/>
            <person name="Silverstein K.A.T."/>
            <person name="Koren S."/>
            <person name="Bechman K.B."/>
            <person name="Herman A."/>
            <person name="Abrahante J.E."/>
            <person name="Garbe J."/>
        </authorList>
    </citation>
    <scope>NUCLEOTIDE SEQUENCE</scope>
    <source>
        <strain evidence="1">Duluth1</strain>
        <tissue evidence="1">Whole animal</tissue>
    </source>
</reference>
<evidence type="ECO:0000313" key="2">
    <source>
        <dbReference type="Proteomes" id="UP000828390"/>
    </source>
</evidence>